<dbReference type="EMBL" id="LBOZ01000015">
    <property type="protein sequence ID" value="KKP45951.1"/>
    <property type="molecule type" value="Genomic_DNA"/>
</dbReference>
<dbReference type="AlphaFoldDB" id="A0A0G0A458"/>
<gene>
    <name evidence="2" type="ORF">UR38_C0015G0008</name>
</gene>
<reference evidence="2 3" key="1">
    <citation type="journal article" date="2015" name="Nature">
        <title>rRNA introns, odd ribosomes, and small enigmatic genomes across a large radiation of phyla.</title>
        <authorList>
            <person name="Brown C.T."/>
            <person name="Hug L.A."/>
            <person name="Thomas B.C."/>
            <person name="Sharon I."/>
            <person name="Castelle C.J."/>
            <person name="Singh A."/>
            <person name="Wilkins M.J."/>
            <person name="Williams K.H."/>
            <person name="Banfield J.F."/>
        </authorList>
    </citation>
    <scope>NUCLEOTIDE SEQUENCE [LARGE SCALE GENOMIC DNA]</scope>
</reference>
<dbReference type="Proteomes" id="UP000033995">
    <property type="component" value="Unassembled WGS sequence"/>
</dbReference>
<organism evidence="2 3">
    <name type="scientific">Candidatus Woesebacteria bacterium GW2011_GWA2_33_28</name>
    <dbReference type="NCBI Taxonomy" id="1618561"/>
    <lineage>
        <taxon>Bacteria</taxon>
        <taxon>Candidatus Woeseibacteriota</taxon>
    </lineage>
</organism>
<protein>
    <recommendedName>
        <fullName evidence="4">Integral membrane protein</fullName>
    </recommendedName>
</protein>
<evidence type="ECO:0000313" key="2">
    <source>
        <dbReference type="EMBL" id="KKP45951.1"/>
    </source>
</evidence>
<feature type="transmembrane region" description="Helical" evidence="1">
    <location>
        <begin position="88"/>
        <end position="110"/>
    </location>
</feature>
<feature type="transmembrane region" description="Helical" evidence="1">
    <location>
        <begin position="40"/>
        <end position="67"/>
    </location>
</feature>
<sequence>MIKLALDLKLYDGNGFMGFGPLGLEGKSAQNDAPIIFQSFISSAIGLVSIIAVIWFIFILLTGSLSLMTSGGDKATAENAKKKISNGLIGLLLTIFGIFLISLIGQVFGIKNILVIPALLETLGIK</sequence>
<name>A0A0G0A458_9BACT</name>
<comment type="caution">
    <text evidence="2">The sequence shown here is derived from an EMBL/GenBank/DDBJ whole genome shotgun (WGS) entry which is preliminary data.</text>
</comment>
<evidence type="ECO:0000313" key="3">
    <source>
        <dbReference type="Proteomes" id="UP000033995"/>
    </source>
</evidence>
<accession>A0A0G0A458</accession>
<evidence type="ECO:0008006" key="4">
    <source>
        <dbReference type="Google" id="ProtNLM"/>
    </source>
</evidence>
<proteinExistence type="predicted"/>
<keyword evidence="1" id="KW-0812">Transmembrane</keyword>
<keyword evidence="1" id="KW-0472">Membrane</keyword>
<evidence type="ECO:0000256" key="1">
    <source>
        <dbReference type="SAM" id="Phobius"/>
    </source>
</evidence>
<keyword evidence="1" id="KW-1133">Transmembrane helix</keyword>